<protein>
    <submittedName>
        <fullName evidence="1">Uncharacterized protein</fullName>
    </submittedName>
</protein>
<dbReference type="EMBL" id="NBII01000002">
    <property type="protein sequence ID" value="PAV22550.1"/>
    <property type="molecule type" value="Genomic_DNA"/>
</dbReference>
<comment type="caution">
    <text evidence="1">The sequence shown here is derived from an EMBL/GenBank/DDBJ whole genome shotgun (WGS) entry which is preliminary data.</text>
</comment>
<dbReference type="InParanoid" id="A0A286USI2"/>
<proteinExistence type="predicted"/>
<evidence type="ECO:0000313" key="1">
    <source>
        <dbReference type="EMBL" id="PAV22550.1"/>
    </source>
</evidence>
<dbReference type="AlphaFoldDB" id="A0A286USI2"/>
<dbReference type="Proteomes" id="UP000217199">
    <property type="component" value="Unassembled WGS sequence"/>
</dbReference>
<accession>A0A286USI2</accession>
<name>A0A286USI2_9AGAM</name>
<reference evidence="1 2" key="1">
    <citation type="journal article" date="2017" name="Mol. Ecol.">
        <title>Comparative and population genomic landscape of Phellinus noxius: A hypervariable fungus causing root rot in trees.</title>
        <authorList>
            <person name="Chung C.L."/>
            <person name="Lee T.J."/>
            <person name="Akiba M."/>
            <person name="Lee H.H."/>
            <person name="Kuo T.H."/>
            <person name="Liu D."/>
            <person name="Ke H.M."/>
            <person name="Yokoi T."/>
            <person name="Roa M.B."/>
            <person name="Lu M.J."/>
            <person name="Chang Y.Y."/>
            <person name="Ann P.J."/>
            <person name="Tsai J.N."/>
            <person name="Chen C.Y."/>
            <person name="Tzean S.S."/>
            <person name="Ota Y."/>
            <person name="Hattori T."/>
            <person name="Sahashi N."/>
            <person name="Liou R.F."/>
            <person name="Kikuchi T."/>
            <person name="Tsai I.J."/>
        </authorList>
    </citation>
    <scope>NUCLEOTIDE SEQUENCE [LARGE SCALE GENOMIC DNA]</scope>
    <source>
        <strain evidence="1 2">FFPRI411160</strain>
    </source>
</reference>
<sequence>MPVNNNGNGAMNFGTYNDVNGNQNNVNTYNDQRKNNNNYNNYNNQRIAHGKNVINGDIKDYVFSRSKSELDLKTSFVESDQVHVPVKIYDIVLPMSWNIGAGGGCNIPIQTDHAMTSLSASPWTQNGIILKCNSIQVGSTRFERRL</sequence>
<gene>
    <name evidence="1" type="ORF">PNOK_0250700</name>
</gene>
<evidence type="ECO:0000313" key="2">
    <source>
        <dbReference type="Proteomes" id="UP000217199"/>
    </source>
</evidence>
<keyword evidence="2" id="KW-1185">Reference proteome</keyword>
<organism evidence="1 2">
    <name type="scientific">Pyrrhoderma noxium</name>
    <dbReference type="NCBI Taxonomy" id="2282107"/>
    <lineage>
        <taxon>Eukaryota</taxon>
        <taxon>Fungi</taxon>
        <taxon>Dikarya</taxon>
        <taxon>Basidiomycota</taxon>
        <taxon>Agaricomycotina</taxon>
        <taxon>Agaricomycetes</taxon>
        <taxon>Hymenochaetales</taxon>
        <taxon>Hymenochaetaceae</taxon>
        <taxon>Pyrrhoderma</taxon>
    </lineage>
</organism>